<dbReference type="AlphaFoldDB" id="A0A6V7VD80"/>
<evidence type="ECO:0000313" key="1">
    <source>
        <dbReference type="EMBL" id="CAD2172890.1"/>
    </source>
</evidence>
<dbReference type="EMBL" id="CAJEWN010000207">
    <property type="protein sequence ID" value="CAD2172890.1"/>
    <property type="molecule type" value="Genomic_DNA"/>
</dbReference>
<protein>
    <submittedName>
        <fullName evidence="1">Uncharacterized protein</fullName>
    </submittedName>
</protein>
<organism evidence="1 2">
    <name type="scientific">Meloidogyne enterolobii</name>
    <name type="common">Root-knot nematode worm</name>
    <name type="synonym">Meloidogyne mayaguensis</name>
    <dbReference type="NCBI Taxonomy" id="390850"/>
    <lineage>
        <taxon>Eukaryota</taxon>
        <taxon>Metazoa</taxon>
        <taxon>Ecdysozoa</taxon>
        <taxon>Nematoda</taxon>
        <taxon>Chromadorea</taxon>
        <taxon>Rhabditida</taxon>
        <taxon>Tylenchina</taxon>
        <taxon>Tylenchomorpha</taxon>
        <taxon>Tylenchoidea</taxon>
        <taxon>Meloidogynidae</taxon>
        <taxon>Meloidogyninae</taxon>
        <taxon>Meloidogyne</taxon>
    </lineage>
</organism>
<comment type="caution">
    <text evidence="1">The sequence shown here is derived from an EMBL/GenBank/DDBJ whole genome shotgun (WGS) entry which is preliminary data.</text>
</comment>
<evidence type="ECO:0000313" key="2">
    <source>
        <dbReference type="Proteomes" id="UP000580250"/>
    </source>
</evidence>
<accession>A0A6V7VD80</accession>
<reference evidence="1 2" key="1">
    <citation type="submission" date="2020-08" db="EMBL/GenBank/DDBJ databases">
        <authorList>
            <person name="Koutsovoulos G."/>
            <person name="Danchin GJ E."/>
        </authorList>
    </citation>
    <scope>NUCLEOTIDE SEQUENCE [LARGE SCALE GENOMIC DNA]</scope>
</reference>
<gene>
    <name evidence="1" type="ORF">MENT_LOCUS24462</name>
</gene>
<dbReference type="Proteomes" id="UP000580250">
    <property type="component" value="Unassembled WGS sequence"/>
</dbReference>
<proteinExistence type="predicted"/>
<sequence>MFKKHFKHLVVITLKDKSISKEIILYYKLIHDKNIKKAQPGTDWKLTNKIKKKDYIKHKF</sequence>
<name>A0A6V7VD80_MELEN</name>